<reference evidence="1 2" key="1">
    <citation type="journal article" date="2018" name="Sci. Rep.">
        <title>Comparative analysis of the Pocillopora damicornis genome highlights role of immune system in coral evolution.</title>
        <authorList>
            <person name="Cunning R."/>
            <person name="Bay R.A."/>
            <person name="Gillette P."/>
            <person name="Baker A.C."/>
            <person name="Traylor-Knowles N."/>
        </authorList>
    </citation>
    <scope>NUCLEOTIDE SEQUENCE [LARGE SCALE GENOMIC DNA]</scope>
    <source>
        <strain evidence="1">RSMAS</strain>
        <tissue evidence="1">Whole animal</tissue>
    </source>
</reference>
<keyword evidence="2" id="KW-1185">Reference proteome</keyword>
<accession>A0A3M6U0H6</accession>
<gene>
    <name evidence="1" type="ORF">pdam_00018545</name>
</gene>
<protein>
    <submittedName>
        <fullName evidence="1">Uncharacterized protein</fullName>
    </submittedName>
</protein>
<feature type="non-terminal residue" evidence="1">
    <location>
        <position position="1"/>
    </location>
</feature>
<name>A0A3M6U0H6_POCDA</name>
<organism evidence="1 2">
    <name type="scientific">Pocillopora damicornis</name>
    <name type="common">Cauliflower coral</name>
    <name type="synonym">Millepora damicornis</name>
    <dbReference type="NCBI Taxonomy" id="46731"/>
    <lineage>
        <taxon>Eukaryota</taxon>
        <taxon>Metazoa</taxon>
        <taxon>Cnidaria</taxon>
        <taxon>Anthozoa</taxon>
        <taxon>Hexacorallia</taxon>
        <taxon>Scleractinia</taxon>
        <taxon>Astrocoeniina</taxon>
        <taxon>Pocilloporidae</taxon>
        <taxon>Pocillopora</taxon>
    </lineage>
</organism>
<evidence type="ECO:0000313" key="2">
    <source>
        <dbReference type="Proteomes" id="UP000275408"/>
    </source>
</evidence>
<sequence length="209" mass="24068">GPLLMCIQKNGCRRPFVCLIWRRLARRQGKWLDLYTSPPSAVPRGGPASYHCLHRDVTLVVIKKKLLFHDLYTAVRSDYLRQIDFVIELVDYNLFMSSGQEEAGLVKMTVRQVDASQNLSTAPHHKTVPSDVCTSRSYSRARNRLSYKKYSCNLQLQLCYLRNTLHLASFGLFQNGGRITREQEGESSNLLEKFVTFHTDKHAPNNKRH</sequence>
<feature type="non-terminal residue" evidence="1">
    <location>
        <position position="209"/>
    </location>
</feature>
<dbReference type="EMBL" id="RCHS01002471">
    <property type="protein sequence ID" value="RMX47195.1"/>
    <property type="molecule type" value="Genomic_DNA"/>
</dbReference>
<proteinExistence type="predicted"/>
<dbReference type="Proteomes" id="UP000275408">
    <property type="component" value="Unassembled WGS sequence"/>
</dbReference>
<dbReference type="AlphaFoldDB" id="A0A3M6U0H6"/>
<comment type="caution">
    <text evidence="1">The sequence shown here is derived from an EMBL/GenBank/DDBJ whole genome shotgun (WGS) entry which is preliminary data.</text>
</comment>
<evidence type="ECO:0000313" key="1">
    <source>
        <dbReference type="EMBL" id="RMX47195.1"/>
    </source>
</evidence>